<dbReference type="EMBL" id="JBHSAX010000017">
    <property type="protein sequence ID" value="MFC3964421.1"/>
    <property type="molecule type" value="Genomic_DNA"/>
</dbReference>
<feature type="transmembrane region" description="Helical" evidence="1">
    <location>
        <begin position="40"/>
        <end position="60"/>
    </location>
</feature>
<name>A0ABV8DWK4_9NOCA</name>
<dbReference type="InterPro" id="IPR024244">
    <property type="entry name" value="DUF2537"/>
</dbReference>
<evidence type="ECO:0000313" key="3">
    <source>
        <dbReference type="Proteomes" id="UP001595696"/>
    </source>
</evidence>
<dbReference type="Pfam" id="PF10801">
    <property type="entry name" value="DUF2537"/>
    <property type="match status" value="1"/>
</dbReference>
<keyword evidence="3" id="KW-1185">Reference proteome</keyword>
<sequence>MIEPPPYRHPTPWAAGVAVGALVGALTAVAVFAFGAALGAVHPLLAVAVNLIAAGGAAPTAWRWRHAPVTRWVLGGGAVGVVLGWTALLIAALGG</sequence>
<feature type="transmembrane region" description="Helical" evidence="1">
    <location>
        <begin position="72"/>
        <end position="93"/>
    </location>
</feature>
<reference evidence="3" key="1">
    <citation type="journal article" date="2019" name="Int. J. Syst. Evol. Microbiol.">
        <title>The Global Catalogue of Microorganisms (GCM) 10K type strain sequencing project: providing services to taxonomists for standard genome sequencing and annotation.</title>
        <authorList>
            <consortium name="The Broad Institute Genomics Platform"/>
            <consortium name="The Broad Institute Genome Sequencing Center for Infectious Disease"/>
            <person name="Wu L."/>
            <person name="Ma J."/>
        </authorList>
    </citation>
    <scope>NUCLEOTIDE SEQUENCE [LARGE SCALE GENOMIC DNA]</scope>
    <source>
        <strain evidence="3">CGMCC 4.7330</strain>
    </source>
</reference>
<gene>
    <name evidence="2" type="ORF">ACFO0B_20760</name>
</gene>
<keyword evidence="1" id="KW-1133">Transmembrane helix</keyword>
<dbReference type="Proteomes" id="UP001595696">
    <property type="component" value="Unassembled WGS sequence"/>
</dbReference>
<keyword evidence="1" id="KW-0472">Membrane</keyword>
<protein>
    <submittedName>
        <fullName evidence="2">DUF2537 domain-containing protein</fullName>
    </submittedName>
</protein>
<comment type="caution">
    <text evidence="2">The sequence shown here is derived from an EMBL/GenBank/DDBJ whole genome shotgun (WGS) entry which is preliminary data.</text>
</comment>
<evidence type="ECO:0000313" key="2">
    <source>
        <dbReference type="EMBL" id="MFC3964421.1"/>
    </source>
</evidence>
<organism evidence="2 3">
    <name type="scientific">Nocardia jiangsuensis</name>
    <dbReference type="NCBI Taxonomy" id="1691563"/>
    <lineage>
        <taxon>Bacteria</taxon>
        <taxon>Bacillati</taxon>
        <taxon>Actinomycetota</taxon>
        <taxon>Actinomycetes</taxon>
        <taxon>Mycobacteriales</taxon>
        <taxon>Nocardiaceae</taxon>
        <taxon>Nocardia</taxon>
    </lineage>
</organism>
<keyword evidence="1" id="KW-0812">Transmembrane</keyword>
<feature type="transmembrane region" description="Helical" evidence="1">
    <location>
        <begin position="12"/>
        <end position="34"/>
    </location>
</feature>
<accession>A0ABV8DWK4</accession>
<proteinExistence type="predicted"/>
<evidence type="ECO:0000256" key="1">
    <source>
        <dbReference type="SAM" id="Phobius"/>
    </source>
</evidence>
<dbReference type="RefSeq" id="WP_378614178.1">
    <property type="nucleotide sequence ID" value="NZ_JBHSAX010000017.1"/>
</dbReference>